<dbReference type="InterPro" id="IPR013632">
    <property type="entry name" value="Rad51_C"/>
</dbReference>
<evidence type="ECO:0000256" key="5">
    <source>
        <dbReference type="ARBA" id="ARBA00023204"/>
    </source>
</evidence>
<dbReference type="Pfam" id="PF08423">
    <property type="entry name" value="Rad51"/>
    <property type="match status" value="1"/>
</dbReference>
<evidence type="ECO:0000256" key="6">
    <source>
        <dbReference type="ARBA" id="ARBA00023242"/>
    </source>
</evidence>
<reference evidence="9 10" key="1">
    <citation type="submission" date="2024-08" db="EMBL/GenBank/DDBJ databases">
        <authorList>
            <person name="Cucini C."/>
            <person name="Frati F."/>
        </authorList>
    </citation>
    <scope>NUCLEOTIDE SEQUENCE [LARGE SCALE GENOMIC DNA]</scope>
</reference>
<evidence type="ECO:0000256" key="1">
    <source>
        <dbReference type="ARBA" id="ARBA00004123"/>
    </source>
</evidence>
<dbReference type="Gene3D" id="3.40.50.300">
    <property type="entry name" value="P-loop containing nucleotide triphosphate hydrolases"/>
    <property type="match status" value="1"/>
</dbReference>
<keyword evidence="3" id="KW-0227">DNA damage</keyword>
<name>A0ABP1Q9W5_9HEXA</name>
<dbReference type="EMBL" id="CAXLJM020000027">
    <property type="protein sequence ID" value="CAL8095252.1"/>
    <property type="molecule type" value="Genomic_DNA"/>
</dbReference>
<dbReference type="SUPFAM" id="SSF52540">
    <property type="entry name" value="P-loop containing nucleoside triphosphate hydrolases"/>
    <property type="match status" value="1"/>
</dbReference>
<dbReference type="InterPro" id="IPR052093">
    <property type="entry name" value="HR_Repair_Mediator"/>
</dbReference>
<dbReference type="PANTHER" id="PTHR46239:SF1">
    <property type="entry name" value="DNA REPAIR PROTEIN RAD51 HOMOLOG 3"/>
    <property type="match status" value="1"/>
</dbReference>
<dbReference type="Proteomes" id="UP001642540">
    <property type="component" value="Unassembled WGS sequence"/>
</dbReference>
<evidence type="ECO:0000256" key="3">
    <source>
        <dbReference type="ARBA" id="ARBA00022763"/>
    </source>
</evidence>
<evidence type="ECO:0000313" key="9">
    <source>
        <dbReference type="EMBL" id="CAL8095252.1"/>
    </source>
</evidence>
<feature type="domain" description="RecA family profile 1" evidence="8">
    <location>
        <begin position="20"/>
        <end position="203"/>
    </location>
</feature>
<comment type="caution">
    <text evidence="9">The sequence shown here is derived from an EMBL/GenBank/DDBJ whole genome shotgun (WGS) entry which is preliminary data.</text>
</comment>
<keyword evidence="6" id="KW-0539">Nucleus</keyword>
<protein>
    <recommendedName>
        <fullName evidence="7">DNA repair protein RAD51 homolog 3</fullName>
    </recommendedName>
</protein>
<dbReference type="InterPro" id="IPR020588">
    <property type="entry name" value="RecA_ATP-bd"/>
</dbReference>
<keyword evidence="2" id="KW-0547">Nucleotide-binding</keyword>
<evidence type="ECO:0000259" key="8">
    <source>
        <dbReference type="PROSITE" id="PS50162"/>
    </source>
</evidence>
<accession>A0ABP1Q9W5</accession>
<organism evidence="9 10">
    <name type="scientific">Orchesella dallaii</name>
    <dbReference type="NCBI Taxonomy" id="48710"/>
    <lineage>
        <taxon>Eukaryota</taxon>
        <taxon>Metazoa</taxon>
        <taxon>Ecdysozoa</taxon>
        <taxon>Arthropoda</taxon>
        <taxon>Hexapoda</taxon>
        <taxon>Collembola</taxon>
        <taxon>Entomobryomorpha</taxon>
        <taxon>Entomobryoidea</taxon>
        <taxon>Orchesellidae</taxon>
        <taxon>Orchesellinae</taxon>
        <taxon>Orchesella</taxon>
    </lineage>
</organism>
<keyword evidence="5" id="KW-0234">DNA repair</keyword>
<dbReference type="PANTHER" id="PTHR46239">
    <property type="entry name" value="DNA REPAIR PROTEIN RAD51 HOMOLOG 3 RAD51C"/>
    <property type="match status" value="1"/>
</dbReference>
<evidence type="ECO:0000256" key="7">
    <source>
        <dbReference type="ARBA" id="ARBA00040674"/>
    </source>
</evidence>
<comment type="subcellular location">
    <subcellularLocation>
        <location evidence="1">Nucleus</location>
    </subcellularLocation>
</comment>
<dbReference type="PROSITE" id="PS50162">
    <property type="entry name" value="RECA_2"/>
    <property type="match status" value="1"/>
</dbReference>
<dbReference type="InterPro" id="IPR027417">
    <property type="entry name" value="P-loop_NTPase"/>
</dbReference>
<evidence type="ECO:0000313" key="10">
    <source>
        <dbReference type="Proteomes" id="UP001642540"/>
    </source>
</evidence>
<keyword evidence="10" id="KW-1185">Reference proteome</keyword>
<proteinExistence type="predicted"/>
<keyword evidence="4" id="KW-0067">ATP-binding</keyword>
<gene>
    <name evidence="9" type="ORF">ODALV1_LOCUS9018</name>
</gene>
<evidence type="ECO:0000256" key="4">
    <source>
        <dbReference type="ARBA" id="ARBA00022840"/>
    </source>
</evidence>
<sequence>MSSATWVSAKQMLDREKHVWYRPIPTFVQPFDKILNGGIKLGVITEIVGDCGTGKTCMCYQLCLNVQIPLVLQGLESQALFIDTENSFVSARMKEMTEAFVHHCNSVLHSGHSSKLSEHRVLSRIHVIKCKDLSTFEKVILHLDAYLAKNRKIKVIAIDSIAFPFYSQGDGFWERGKLLYSIGQILHYLADKYGIAVVLTNNVTTRFDQSGNEYFVPFLGDSWNYIPNQRINLRWGNDRRRVAEIVKSSYAAAASVNFRITPMGIRE</sequence>
<evidence type="ECO:0000256" key="2">
    <source>
        <dbReference type="ARBA" id="ARBA00022741"/>
    </source>
</evidence>